<feature type="region of interest" description="Disordered" evidence="6">
    <location>
        <begin position="464"/>
        <end position="504"/>
    </location>
</feature>
<organism evidence="8 9">
    <name type="scientific">Lacipirellula limnantheis</name>
    <dbReference type="NCBI Taxonomy" id="2528024"/>
    <lineage>
        <taxon>Bacteria</taxon>
        <taxon>Pseudomonadati</taxon>
        <taxon>Planctomycetota</taxon>
        <taxon>Planctomycetia</taxon>
        <taxon>Pirellulales</taxon>
        <taxon>Lacipirellulaceae</taxon>
        <taxon>Lacipirellula</taxon>
    </lineage>
</organism>
<protein>
    <submittedName>
        <fullName evidence="8">Type IV secretion-system coupling protein DNA-binding domain protein</fullName>
    </submittedName>
</protein>
<dbReference type="EMBL" id="CP036339">
    <property type="protein sequence ID" value="QDT71287.1"/>
    <property type="molecule type" value="Genomic_DNA"/>
</dbReference>
<keyword evidence="8" id="KW-0238">DNA-binding</keyword>
<evidence type="ECO:0000256" key="6">
    <source>
        <dbReference type="SAM" id="MobiDB-lite"/>
    </source>
</evidence>
<dbReference type="PANTHER" id="PTHR37937">
    <property type="entry name" value="CONJUGATIVE TRANSFER: DNA TRANSPORT"/>
    <property type="match status" value="1"/>
</dbReference>
<dbReference type="InterPro" id="IPR051539">
    <property type="entry name" value="T4SS-coupling_protein"/>
</dbReference>
<name>A0A517TSE0_9BACT</name>
<dbReference type="Pfam" id="PF10412">
    <property type="entry name" value="TrwB_AAD_bind"/>
    <property type="match status" value="1"/>
</dbReference>
<dbReference type="Proteomes" id="UP000317909">
    <property type="component" value="Chromosome"/>
</dbReference>
<keyword evidence="5" id="KW-0472">Membrane</keyword>
<sequence length="504" mass="55461">MKFAKSSPRPADQKQLDHLLWGRAEIPTFEPGNFAAIAATGGGKSTLLRIFLQSALWAVGVVDDHRALVYDAKQDALPMLQAIAPHAKILTSHPFDARSARWDMAADIQEATVAIEFAFTLIPAEGDAQPFFVNAARHLMYGVIVSFILTGEPWTFGTLVRALKHHKRIRSILRRHPQTREIVSQYFYDERLLMNIMSTLATKMLPFEPIAAAWDTATESFSLREWVTGNWILVLGNYETGRTAIDAINRCIFKRACDLTLNLPNSITRRSFFVIDELSEASGGGGGGGGGLPGIVPLAKKGRSKGAVLAIAFQSISGLRDPKVYGQYFTDEILGQISNRFFGRLECVATAEWASSLFGDEESERESVSQSYGPGGASQSVSRQAAARRLVLPSELMSIEACSRENGLSGYYIVRSEGAYFDNIPGEELFGGQLIPPRADVPEFVPRPATDQFLAPWTPVEQVRFGAPKRHRSAPRGSVSTPSVEHRRQSDSPEVWGDLDQAFE</sequence>
<evidence type="ECO:0000313" key="8">
    <source>
        <dbReference type="EMBL" id="QDT71287.1"/>
    </source>
</evidence>
<dbReference type="RefSeq" id="WP_145430450.1">
    <property type="nucleotide sequence ID" value="NZ_CP036339.1"/>
</dbReference>
<comment type="subcellular location">
    <subcellularLocation>
        <location evidence="1">Cell membrane</location>
        <topology evidence="1">Multi-pass membrane protein</topology>
    </subcellularLocation>
</comment>
<evidence type="ECO:0000256" key="1">
    <source>
        <dbReference type="ARBA" id="ARBA00004651"/>
    </source>
</evidence>
<evidence type="ECO:0000256" key="5">
    <source>
        <dbReference type="ARBA" id="ARBA00023136"/>
    </source>
</evidence>
<evidence type="ECO:0000256" key="4">
    <source>
        <dbReference type="ARBA" id="ARBA00022989"/>
    </source>
</evidence>
<dbReference type="CDD" id="cd01127">
    <property type="entry name" value="TrwB_TraG_TraD_VirD4"/>
    <property type="match status" value="1"/>
</dbReference>
<evidence type="ECO:0000256" key="3">
    <source>
        <dbReference type="ARBA" id="ARBA00022692"/>
    </source>
</evidence>
<proteinExistence type="predicted"/>
<dbReference type="InterPro" id="IPR027417">
    <property type="entry name" value="P-loop_NTPase"/>
</dbReference>
<dbReference type="SUPFAM" id="SSF52540">
    <property type="entry name" value="P-loop containing nucleoside triphosphate hydrolases"/>
    <property type="match status" value="1"/>
</dbReference>
<keyword evidence="9" id="KW-1185">Reference proteome</keyword>
<evidence type="ECO:0000313" key="9">
    <source>
        <dbReference type="Proteomes" id="UP000317909"/>
    </source>
</evidence>
<dbReference type="Gene3D" id="3.40.50.300">
    <property type="entry name" value="P-loop containing nucleotide triphosphate hydrolases"/>
    <property type="match status" value="2"/>
</dbReference>
<keyword evidence="4" id="KW-1133">Transmembrane helix</keyword>
<accession>A0A517TSE0</accession>
<dbReference type="PANTHER" id="PTHR37937:SF1">
    <property type="entry name" value="CONJUGATIVE TRANSFER: DNA TRANSPORT"/>
    <property type="match status" value="1"/>
</dbReference>
<feature type="domain" description="Type IV secretion system coupling protein TraD DNA-binding" evidence="7">
    <location>
        <begin position="34"/>
        <end position="400"/>
    </location>
</feature>
<gene>
    <name evidence="8" type="ORF">I41_04440</name>
</gene>
<dbReference type="OrthoDB" id="251874at2"/>
<dbReference type="KEGG" id="llh:I41_04440"/>
<evidence type="ECO:0000256" key="2">
    <source>
        <dbReference type="ARBA" id="ARBA00022475"/>
    </source>
</evidence>
<dbReference type="GO" id="GO:0003677">
    <property type="term" value="F:DNA binding"/>
    <property type="evidence" value="ECO:0007669"/>
    <property type="project" value="UniProtKB-KW"/>
</dbReference>
<dbReference type="GO" id="GO:0005886">
    <property type="term" value="C:plasma membrane"/>
    <property type="evidence" value="ECO:0007669"/>
    <property type="project" value="UniProtKB-SubCell"/>
</dbReference>
<evidence type="ECO:0000259" key="7">
    <source>
        <dbReference type="Pfam" id="PF10412"/>
    </source>
</evidence>
<dbReference type="AlphaFoldDB" id="A0A517TSE0"/>
<reference evidence="8 9" key="1">
    <citation type="submission" date="2019-02" db="EMBL/GenBank/DDBJ databases">
        <title>Deep-cultivation of Planctomycetes and their phenomic and genomic characterization uncovers novel biology.</title>
        <authorList>
            <person name="Wiegand S."/>
            <person name="Jogler M."/>
            <person name="Boedeker C."/>
            <person name="Pinto D."/>
            <person name="Vollmers J."/>
            <person name="Rivas-Marin E."/>
            <person name="Kohn T."/>
            <person name="Peeters S.H."/>
            <person name="Heuer A."/>
            <person name="Rast P."/>
            <person name="Oberbeckmann S."/>
            <person name="Bunk B."/>
            <person name="Jeske O."/>
            <person name="Meyerdierks A."/>
            <person name="Storesund J.E."/>
            <person name="Kallscheuer N."/>
            <person name="Luecker S."/>
            <person name="Lage O.M."/>
            <person name="Pohl T."/>
            <person name="Merkel B.J."/>
            <person name="Hornburger P."/>
            <person name="Mueller R.-W."/>
            <person name="Bruemmer F."/>
            <person name="Labrenz M."/>
            <person name="Spormann A.M."/>
            <person name="Op den Camp H."/>
            <person name="Overmann J."/>
            <person name="Amann R."/>
            <person name="Jetten M.S.M."/>
            <person name="Mascher T."/>
            <person name="Medema M.H."/>
            <person name="Devos D.P."/>
            <person name="Kaster A.-K."/>
            <person name="Ovreas L."/>
            <person name="Rohde M."/>
            <person name="Galperin M.Y."/>
            <person name="Jogler C."/>
        </authorList>
    </citation>
    <scope>NUCLEOTIDE SEQUENCE [LARGE SCALE GENOMIC DNA]</scope>
    <source>
        <strain evidence="8 9">I41</strain>
    </source>
</reference>
<keyword evidence="2" id="KW-1003">Cell membrane</keyword>
<dbReference type="InterPro" id="IPR019476">
    <property type="entry name" value="T4SS_TraD_DNA-bd"/>
</dbReference>
<keyword evidence="3" id="KW-0812">Transmembrane</keyword>